<dbReference type="EMBL" id="BTSY01000001">
    <property type="protein sequence ID" value="GMT11089.1"/>
    <property type="molecule type" value="Genomic_DNA"/>
</dbReference>
<sequence length="307" mass="35198">INLPLKMADWMSSLSSSSSSKTLSQLYIPGSDNACSHNLDESDEVGIDLSTHLRSIASFPLGKETLGRWMKHQHVNVETQLLLGVRYLHIKLASRDGDLFALNGLYCGDLKNHLHAVHRFLVEHKKEIVILHFTDFASFSSKDFTVFDRLMDKQFGDLLLTKDDTEVNNPLTDLPINAVWKAKRQVIVSVDSNYSSNACFAWVKSVWKISPRYESISKTCKEFEKTLQRREEMEKELIVFDGTVSLCLMTVLERPFGRYEKEYGRPTTRHLEEWIKKNVSSTSPFVLSAHFVDEGSFCQSIFNLNFY</sequence>
<dbReference type="InterPro" id="IPR017946">
    <property type="entry name" value="PLC-like_Pdiesterase_TIM-brl"/>
</dbReference>
<evidence type="ECO:0000313" key="2">
    <source>
        <dbReference type="Proteomes" id="UP001432322"/>
    </source>
</evidence>
<protein>
    <recommendedName>
        <fullName evidence="3">Phosphatidylinositol-specific phospholipase C X domain-containing protein</fullName>
    </recommendedName>
</protein>
<dbReference type="PANTHER" id="PTHR13593:SF113">
    <property type="entry name" value="SI:DKEY-266F7.9"/>
    <property type="match status" value="1"/>
</dbReference>
<dbReference type="Proteomes" id="UP001432322">
    <property type="component" value="Unassembled WGS sequence"/>
</dbReference>
<name>A0AAV5UVC2_9BILA</name>
<dbReference type="AlphaFoldDB" id="A0AAV5UVC2"/>
<comment type="caution">
    <text evidence="1">The sequence shown here is derived from an EMBL/GenBank/DDBJ whole genome shotgun (WGS) entry which is preliminary data.</text>
</comment>
<proteinExistence type="predicted"/>
<dbReference type="GO" id="GO:0006629">
    <property type="term" value="P:lipid metabolic process"/>
    <property type="evidence" value="ECO:0007669"/>
    <property type="project" value="InterPro"/>
</dbReference>
<dbReference type="Pfam" id="PF26146">
    <property type="entry name" value="PI-PLC_X"/>
    <property type="match status" value="1"/>
</dbReference>
<accession>A0AAV5UVC2</accession>
<dbReference type="GO" id="GO:0008081">
    <property type="term" value="F:phosphoric diester hydrolase activity"/>
    <property type="evidence" value="ECO:0007669"/>
    <property type="project" value="InterPro"/>
</dbReference>
<keyword evidence="2" id="KW-1185">Reference proteome</keyword>
<dbReference type="InterPro" id="IPR051057">
    <property type="entry name" value="PI-PLC_domain"/>
</dbReference>
<dbReference type="SUPFAM" id="SSF51695">
    <property type="entry name" value="PLC-like phosphodiesterases"/>
    <property type="match status" value="1"/>
</dbReference>
<dbReference type="Gene3D" id="3.20.20.190">
    <property type="entry name" value="Phosphatidylinositol (PI) phosphodiesterase"/>
    <property type="match status" value="1"/>
</dbReference>
<reference evidence="1" key="1">
    <citation type="submission" date="2023-10" db="EMBL/GenBank/DDBJ databases">
        <title>Genome assembly of Pristionchus species.</title>
        <authorList>
            <person name="Yoshida K."/>
            <person name="Sommer R.J."/>
        </authorList>
    </citation>
    <scope>NUCLEOTIDE SEQUENCE</scope>
    <source>
        <strain evidence="1">RS5133</strain>
    </source>
</reference>
<evidence type="ECO:0000313" key="1">
    <source>
        <dbReference type="EMBL" id="GMT11089.1"/>
    </source>
</evidence>
<gene>
    <name evidence="1" type="ORF">PFISCL1PPCAC_2386</name>
</gene>
<organism evidence="1 2">
    <name type="scientific">Pristionchus fissidentatus</name>
    <dbReference type="NCBI Taxonomy" id="1538716"/>
    <lineage>
        <taxon>Eukaryota</taxon>
        <taxon>Metazoa</taxon>
        <taxon>Ecdysozoa</taxon>
        <taxon>Nematoda</taxon>
        <taxon>Chromadorea</taxon>
        <taxon>Rhabditida</taxon>
        <taxon>Rhabditina</taxon>
        <taxon>Diplogasteromorpha</taxon>
        <taxon>Diplogasteroidea</taxon>
        <taxon>Neodiplogasteridae</taxon>
        <taxon>Pristionchus</taxon>
    </lineage>
</organism>
<evidence type="ECO:0008006" key="3">
    <source>
        <dbReference type="Google" id="ProtNLM"/>
    </source>
</evidence>
<feature type="non-terminal residue" evidence="1">
    <location>
        <position position="1"/>
    </location>
</feature>
<dbReference type="PANTHER" id="PTHR13593">
    <property type="match status" value="1"/>
</dbReference>